<organism evidence="6 8">
    <name type="scientific">Mumia zhuanghuii</name>
    <dbReference type="NCBI Taxonomy" id="2585211"/>
    <lineage>
        <taxon>Bacteria</taxon>
        <taxon>Bacillati</taxon>
        <taxon>Actinomycetota</taxon>
        <taxon>Actinomycetes</taxon>
        <taxon>Propionibacteriales</taxon>
        <taxon>Nocardioidaceae</taxon>
        <taxon>Mumia</taxon>
    </lineage>
</organism>
<dbReference type="Pfam" id="PF00296">
    <property type="entry name" value="Bac_luciferase"/>
    <property type="match status" value="1"/>
</dbReference>
<dbReference type="Proteomes" id="UP000306740">
    <property type="component" value="Unassembled WGS sequence"/>
</dbReference>
<keyword evidence="4" id="KW-0503">Monooxygenase</keyword>
<dbReference type="InterPro" id="IPR011251">
    <property type="entry name" value="Luciferase-like_dom"/>
</dbReference>
<dbReference type="Gene3D" id="3.20.20.30">
    <property type="entry name" value="Luciferase-like domain"/>
    <property type="match status" value="1"/>
</dbReference>
<feature type="domain" description="Luciferase-like" evidence="5">
    <location>
        <begin position="23"/>
        <end position="239"/>
    </location>
</feature>
<dbReference type="GO" id="GO:0046306">
    <property type="term" value="P:alkanesulfonate catabolic process"/>
    <property type="evidence" value="ECO:0007669"/>
    <property type="project" value="TreeGrafter"/>
</dbReference>
<dbReference type="RefSeq" id="WP_139105450.1">
    <property type="nucleotide sequence ID" value="NZ_VDFR01000023.1"/>
</dbReference>
<dbReference type="GO" id="GO:0008726">
    <property type="term" value="F:alkanesulfonate monooxygenase activity"/>
    <property type="evidence" value="ECO:0007669"/>
    <property type="project" value="TreeGrafter"/>
</dbReference>
<protein>
    <submittedName>
        <fullName evidence="6">LLM class flavin-dependent oxidoreductase</fullName>
    </submittedName>
</protein>
<evidence type="ECO:0000313" key="7">
    <source>
        <dbReference type="EMBL" id="TNC49522.1"/>
    </source>
</evidence>
<dbReference type="InterPro" id="IPR050172">
    <property type="entry name" value="SsuD_RutA_monooxygenase"/>
</dbReference>
<keyword evidence="2" id="KW-0288">FMN</keyword>
<sequence>MSPRILVTLPTRDERGWSHLSPSEERAQAVQAAEVTAIDGVFAPYDLEGDESTVVVGDALRHSRWLEAVLELHVSSVNPVCAAKIAASSQRFHGGRLGWAPVVEASTTSQRLPASTSHADWYARADEFLTVARGVWDNESFDHDGTYYQVRGGGFRGPLGDLPFPRVHLTGTSDEALALSSRHGDVHLFTSPHERDEHGPRLDALAAESGRTVAHGLRLSLLVREDGEEAAEHLAHDASTGPDLVPLPSGAQWWDGFVRLGHGVAGGFVGGYADVAAELRGLVDDGVDTVVLDVRPRVEETYRVGEHLLPLLRTTSLETTGAR</sequence>
<evidence type="ECO:0000259" key="5">
    <source>
        <dbReference type="Pfam" id="PF00296"/>
    </source>
</evidence>
<keyword evidence="3" id="KW-0560">Oxidoreductase</keyword>
<gene>
    <name evidence="7" type="ORF">FHE65_05430</name>
    <name evidence="6" type="ORF">FHE65_30645</name>
</gene>
<evidence type="ECO:0000256" key="1">
    <source>
        <dbReference type="ARBA" id="ARBA00022630"/>
    </source>
</evidence>
<evidence type="ECO:0000313" key="6">
    <source>
        <dbReference type="EMBL" id="TNC31859.1"/>
    </source>
</evidence>
<evidence type="ECO:0000256" key="3">
    <source>
        <dbReference type="ARBA" id="ARBA00023002"/>
    </source>
</evidence>
<keyword evidence="1" id="KW-0285">Flavoprotein</keyword>
<dbReference type="PANTHER" id="PTHR42847">
    <property type="entry name" value="ALKANESULFONATE MONOOXYGENASE"/>
    <property type="match status" value="1"/>
</dbReference>
<evidence type="ECO:0000256" key="2">
    <source>
        <dbReference type="ARBA" id="ARBA00022643"/>
    </source>
</evidence>
<dbReference type="EMBL" id="VDFR01000198">
    <property type="protein sequence ID" value="TNC31859.1"/>
    <property type="molecule type" value="Genomic_DNA"/>
</dbReference>
<dbReference type="OrthoDB" id="9814695at2"/>
<name>A0A5C4MBF6_9ACTN</name>
<dbReference type="EMBL" id="VDFR01000023">
    <property type="protein sequence ID" value="TNC49522.1"/>
    <property type="molecule type" value="Genomic_DNA"/>
</dbReference>
<reference evidence="6 8" key="1">
    <citation type="submission" date="2019-05" db="EMBL/GenBank/DDBJ databases">
        <title>Mumia sp. nov., isolated from the intestinal contents of plateau pika (Ochotona curzoniae) in the Qinghai-Tibet plateau of China.</title>
        <authorList>
            <person name="Tian Z."/>
        </authorList>
    </citation>
    <scope>NUCLEOTIDE SEQUENCE [LARGE SCALE GENOMIC DNA]</scope>
    <source>
        <strain evidence="8">527</strain>
        <strain evidence="6">Z527</strain>
    </source>
</reference>
<dbReference type="InterPro" id="IPR036661">
    <property type="entry name" value="Luciferase-like_sf"/>
</dbReference>
<proteinExistence type="predicted"/>
<accession>A0A5C4MBF6</accession>
<dbReference type="AlphaFoldDB" id="A0A5C4MBF6"/>
<dbReference type="SUPFAM" id="SSF51679">
    <property type="entry name" value="Bacterial luciferase-like"/>
    <property type="match status" value="1"/>
</dbReference>
<dbReference type="PANTHER" id="PTHR42847:SF4">
    <property type="entry name" value="ALKANESULFONATE MONOOXYGENASE-RELATED"/>
    <property type="match status" value="1"/>
</dbReference>
<comment type="caution">
    <text evidence="6">The sequence shown here is derived from an EMBL/GenBank/DDBJ whole genome shotgun (WGS) entry which is preliminary data.</text>
</comment>
<evidence type="ECO:0000256" key="4">
    <source>
        <dbReference type="ARBA" id="ARBA00023033"/>
    </source>
</evidence>
<evidence type="ECO:0000313" key="8">
    <source>
        <dbReference type="Proteomes" id="UP000306740"/>
    </source>
</evidence>